<gene>
    <name evidence="1" type="ORF">GDO81_029862</name>
</gene>
<organism evidence="1 2">
    <name type="scientific">Engystomops pustulosus</name>
    <name type="common">Tungara frog</name>
    <name type="synonym">Physalaemus pustulosus</name>
    <dbReference type="NCBI Taxonomy" id="76066"/>
    <lineage>
        <taxon>Eukaryota</taxon>
        <taxon>Metazoa</taxon>
        <taxon>Chordata</taxon>
        <taxon>Craniata</taxon>
        <taxon>Vertebrata</taxon>
        <taxon>Euteleostomi</taxon>
        <taxon>Amphibia</taxon>
        <taxon>Batrachia</taxon>
        <taxon>Anura</taxon>
        <taxon>Neobatrachia</taxon>
        <taxon>Hyloidea</taxon>
        <taxon>Leptodactylidae</taxon>
        <taxon>Leiuperinae</taxon>
        <taxon>Engystomops</taxon>
    </lineage>
</organism>
<protein>
    <submittedName>
        <fullName evidence="1">Uncharacterized protein</fullName>
    </submittedName>
</protein>
<name>A0AAV6YVT5_ENGPU</name>
<comment type="caution">
    <text evidence="1">The sequence shown here is derived from an EMBL/GenBank/DDBJ whole genome shotgun (WGS) entry which is preliminary data.</text>
</comment>
<reference evidence="1" key="1">
    <citation type="thesis" date="2020" institute="ProQuest LLC" country="789 East Eisenhower Parkway, Ann Arbor, MI, USA">
        <title>Comparative Genomics and Chromosome Evolution.</title>
        <authorList>
            <person name="Mudd A.B."/>
        </authorList>
    </citation>
    <scope>NUCLEOTIDE SEQUENCE</scope>
    <source>
        <strain evidence="1">237g6f4</strain>
        <tissue evidence="1">Blood</tissue>
    </source>
</reference>
<dbReference type="Proteomes" id="UP000824782">
    <property type="component" value="Unassembled WGS sequence"/>
</dbReference>
<dbReference type="EMBL" id="WNYA01008649">
    <property type="protein sequence ID" value="KAG8541021.1"/>
    <property type="molecule type" value="Genomic_DNA"/>
</dbReference>
<accession>A0AAV6YVT5</accession>
<evidence type="ECO:0000313" key="2">
    <source>
        <dbReference type="Proteomes" id="UP000824782"/>
    </source>
</evidence>
<keyword evidence="2" id="KW-1185">Reference proteome</keyword>
<dbReference type="AlphaFoldDB" id="A0AAV6YVT5"/>
<evidence type="ECO:0000313" key="1">
    <source>
        <dbReference type="EMBL" id="KAG8541021.1"/>
    </source>
</evidence>
<feature type="non-terminal residue" evidence="1">
    <location>
        <position position="1"/>
    </location>
</feature>
<proteinExistence type="predicted"/>
<sequence length="113" mass="12441">VGYVFFPDGKKAGIEWSDSHLSNLADDRDIKENYDISFTAGGQTFDVSVNLDSKNSPLIYNPSLNSTMKPTVGITHECIATFRMGTGVKGWGLVEFFYGVRGFKGGYKLHPVL</sequence>